<keyword evidence="1" id="KW-0472">Membrane</keyword>
<dbReference type="AlphaFoldDB" id="A0A1H7L9P4"/>
<name>A0A1H7L9P4_9GAMM</name>
<keyword evidence="1" id="KW-0812">Transmembrane</keyword>
<feature type="signal peptide" evidence="2">
    <location>
        <begin position="1"/>
        <end position="22"/>
    </location>
</feature>
<protein>
    <submittedName>
        <fullName evidence="4">PEP-CTERM protein-sorting domain-containing protein</fullName>
    </submittedName>
</protein>
<evidence type="ECO:0000256" key="2">
    <source>
        <dbReference type="SAM" id="SignalP"/>
    </source>
</evidence>
<dbReference type="STRING" id="641665.GCA_002104455_02914"/>
<feature type="transmembrane region" description="Helical" evidence="1">
    <location>
        <begin position="161"/>
        <end position="179"/>
    </location>
</feature>
<evidence type="ECO:0000313" key="4">
    <source>
        <dbReference type="EMBL" id="SEK95661.1"/>
    </source>
</evidence>
<organism evidence="4 5">
    <name type="scientific">Colwellia chukchiensis</name>
    <dbReference type="NCBI Taxonomy" id="641665"/>
    <lineage>
        <taxon>Bacteria</taxon>
        <taxon>Pseudomonadati</taxon>
        <taxon>Pseudomonadota</taxon>
        <taxon>Gammaproteobacteria</taxon>
        <taxon>Alteromonadales</taxon>
        <taxon>Colwelliaceae</taxon>
        <taxon>Colwellia</taxon>
    </lineage>
</organism>
<proteinExistence type="predicted"/>
<evidence type="ECO:0000313" key="5">
    <source>
        <dbReference type="Proteomes" id="UP000199297"/>
    </source>
</evidence>
<dbReference type="Proteomes" id="UP000199297">
    <property type="component" value="Unassembled WGS sequence"/>
</dbReference>
<keyword evidence="5" id="KW-1185">Reference proteome</keyword>
<dbReference type="EMBL" id="FOBI01000004">
    <property type="protein sequence ID" value="SEK95661.1"/>
    <property type="molecule type" value="Genomic_DNA"/>
</dbReference>
<evidence type="ECO:0000256" key="1">
    <source>
        <dbReference type="SAM" id="Phobius"/>
    </source>
</evidence>
<sequence length="185" mass="21216">MNRIAFKFVVITLLLVSKFTVAGYITTDLSEDTYITYQNYDWTWASPVNSTFFEGVNPSNNEYVKNEFQDPTAHAGWMFIQGSELEALFAQLTIDLFKRADGSIIHSAAYWNSHFTHVDEGDFDFKFGIKRTDTLAFDYYETFYVRATPANLPTTVPEPSSVFILALGLFAMVAQRQITRRRANR</sequence>
<accession>A0A1H7L9P4</accession>
<evidence type="ECO:0000259" key="3">
    <source>
        <dbReference type="Pfam" id="PF07589"/>
    </source>
</evidence>
<keyword evidence="1" id="KW-1133">Transmembrane helix</keyword>
<dbReference type="OrthoDB" id="6227786at2"/>
<gene>
    <name evidence="4" type="ORF">SAMN05216262_10493</name>
</gene>
<reference evidence="5" key="1">
    <citation type="submission" date="2016-10" db="EMBL/GenBank/DDBJ databases">
        <authorList>
            <person name="Varghese N."/>
            <person name="Submissions S."/>
        </authorList>
    </citation>
    <scope>NUCLEOTIDE SEQUENCE [LARGE SCALE GENOMIC DNA]</scope>
    <source>
        <strain evidence="5">CGMCC 1.9127</strain>
    </source>
</reference>
<dbReference type="NCBIfam" id="TIGR02595">
    <property type="entry name" value="PEP_CTERM"/>
    <property type="match status" value="1"/>
</dbReference>
<keyword evidence="2" id="KW-0732">Signal</keyword>
<dbReference type="RefSeq" id="WP_085284437.1">
    <property type="nucleotide sequence ID" value="NZ_FOBI01000004.1"/>
</dbReference>
<feature type="domain" description="Ice-binding protein C-terminal" evidence="3">
    <location>
        <begin position="155"/>
        <end position="176"/>
    </location>
</feature>
<dbReference type="Pfam" id="PF07589">
    <property type="entry name" value="PEP-CTERM"/>
    <property type="match status" value="1"/>
</dbReference>
<dbReference type="InterPro" id="IPR013424">
    <property type="entry name" value="Ice-binding_C"/>
</dbReference>
<feature type="chain" id="PRO_5011771788" evidence="2">
    <location>
        <begin position="23"/>
        <end position="185"/>
    </location>
</feature>